<protein>
    <submittedName>
        <fullName evidence="11">Mechanosensitive ion channel family protein</fullName>
    </submittedName>
</protein>
<organism evidence="11 12">
    <name type="scientific">Halalkalibacter kiskunsagensis</name>
    <dbReference type="NCBI Taxonomy" id="1548599"/>
    <lineage>
        <taxon>Bacteria</taxon>
        <taxon>Bacillati</taxon>
        <taxon>Bacillota</taxon>
        <taxon>Bacilli</taxon>
        <taxon>Bacillales</taxon>
        <taxon>Bacillaceae</taxon>
        <taxon>Halalkalibacter</taxon>
    </lineage>
</organism>
<feature type="domain" description="Mechanosensitive ion channel MscS" evidence="8">
    <location>
        <begin position="187"/>
        <end position="253"/>
    </location>
</feature>
<sequence length="377" mass="43225">MELDSWRWDAFLRSLNRLELVDIGIAIAIFSIFLLFRKIFTKYIFKLILTTLRKTPTVLFSNILLSFEKPLRTFWIVLGTYLALVYLPFNFTTIAFVEHIYRSIIIILVGWGLYNYTSEYSTAIFRLARNVDIDEHSMVVPFLSKILRFAVVALVIVVIASEWGYEISGFIAGLGLGGLAFALAAQDTIGNFFGGVIIITEKPFSKGDWIQTPSVEGTVIDISFRSTQIRTFADSIVTIPNSTLANEPITNWSEMGKRRISFSIGVTYSTSQEKLETCARRIESILRSHDEVDQELIMVRFNEFNSSSLDIFIYFFTKTIAWTEWFRIKEEINYEIMRILEEENVSIAFPSRSVYVESENVVSKLDNSRMTESSSES</sequence>
<comment type="subcellular location">
    <subcellularLocation>
        <location evidence="1">Cell membrane</location>
        <topology evidence="1">Multi-pass membrane protein</topology>
    </subcellularLocation>
</comment>
<evidence type="ECO:0000259" key="9">
    <source>
        <dbReference type="Pfam" id="PF21082"/>
    </source>
</evidence>
<evidence type="ECO:0000256" key="7">
    <source>
        <dbReference type="SAM" id="Phobius"/>
    </source>
</evidence>
<feature type="transmembrane region" description="Helical" evidence="7">
    <location>
        <begin position="20"/>
        <end position="36"/>
    </location>
</feature>
<evidence type="ECO:0000259" key="8">
    <source>
        <dbReference type="Pfam" id="PF00924"/>
    </source>
</evidence>
<dbReference type="PANTHER" id="PTHR43634:SF2">
    <property type="entry name" value="LOW CONDUCTANCE MECHANOSENSITIVE CHANNEL YNAI"/>
    <property type="match status" value="1"/>
</dbReference>
<evidence type="ECO:0000259" key="10">
    <source>
        <dbReference type="Pfam" id="PF21088"/>
    </source>
</evidence>
<reference evidence="11 12" key="1">
    <citation type="submission" date="2024-09" db="EMBL/GenBank/DDBJ databases">
        <authorList>
            <person name="Sun Q."/>
            <person name="Mori K."/>
        </authorList>
    </citation>
    <scope>NUCLEOTIDE SEQUENCE [LARGE SCALE GENOMIC DNA]</scope>
    <source>
        <strain evidence="11 12">NCAIM B.02610</strain>
    </source>
</reference>
<dbReference type="InterPro" id="IPR023408">
    <property type="entry name" value="MscS_beta-dom_sf"/>
</dbReference>
<feature type="transmembrane region" description="Helical" evidence="7">
    <location>
        <begin position="100"/>
        <end position="117"/>
    </location>
</feature>
<evidence type="ECO:0000256" key="6">
    <source>
        <dbReference type="ARBA" id="ARBA00023136"/>
    </source>
</evidence>
<keyword evidence="3" id="KW-1003">Cell membrane</keyword>
<dbReference type="PANTHER" id="PTHR43634">
    <property type="entry name" value="OW CONDUCTANCE MECHANOSENSITIVE CHANNEL"/>
    <property type="match status" value="1"/>
</dbReference>
<dbReference type="RefSeq" id="WP_335959122.1">
    <property type="nucleotide sequence ID" value="NZ_JAXBLX010000004.1"/>
</dbReference>
<feature type="transmembrane region" description="Helical" evidence="7">
    <location>
        <begin position="74"/>
        <end position="94"/>
    </location>
</feature>
<dbReference type="Pfam" id="PF21082">
    <property type="entry name" value="MS_channel_3rd"/>
    <property type="match status" value="1"/>
</dbReference>
<gene>
    <name evidence="11" type="ORF">ACFFHM_08870</name>
</gene>
<keyword evidence="6 7" id="KW-0472">Membrane</keyword>
<dbReference type="InterPro" id="IPR049278">
    <property type="entry name" value="MS_channel_C"/>
</dbReference>
<dbReference type="SUPFAM" id="SSF82689">
    <property type="entry name" value="Mechanosensitive channel protein MscS (YggB), C-terminal domain"/>
    <property type="match status" value="1"/>
</dbReference>
<dbReference type="InterPro" id="IPR045042">
    <property type="entry name" value="YnaI-like"/>
</dbReference>
<dbReference type="InterPro" id="IPR006685">
    <property type="entry name" value="MscS_channel_2nd"/>
</dbReference>
<evidence type="ECO:0000256" key="5">
    <source>
        <dbReference type="ARBA" id="ARBA00022989"/>
    </source>
</evidence>
<dbReference type="Gene3D" id="3.30.70.100">
    <property type="match status" value="1"/>
</dbReference>
<dbReference type="SUPFAM" id="SSF50182">
    <property type="entry name" value="Sm-like ribonucleoproteins"/>
    <property type="match status" value="1"/>
</dbReference>
<dbReference type="EMBL" id="JBHLUX010000024">
    <property type="protein sequence ID" value="MFC0470606.1"/>
    <property type="molecule type" value="Genomic_DNA"/>
</dbReference>
<comment type="similarity">
    <text evidence="2">Belongs to the MscS (TC 1.A.23) family.</text>
</comment>
<name>A0ABV6KBB7_9BACI</name>
<dbReference type="SUPFAM" id="SSF82861">
    <property type="entry name" value="Mechanosensitive channel protein MscS (YggB), transmembrane region"/>
    <property type="match status" value="1"/>
</dbReference>
<dbReference type="InterPro" id="IPR011066">
    <property type="entry name" value="MscS_channel_C_sf"/>
</dbReference>
<evidence type="ECO:0000256" key="1">
    <source>
        <dbReference type="ARBA" id="ARBA00004651"/>
    </source>
</evidence>
<feature type="domain" description="Mechanosensitive ion channel MscS C-terminal" evidence="9">
    <location>
        <begin position="260"/>
        <end position="347"/>
    </location>
</feature>
<evidence type="ECO:0000256" key="2">
    <source>
        <dbReference type="ARBA" id="ARBA00008017"/>
    </source>
</evidence>
<keyword evidence="5 7" id="KW-1133">Transmembrane helix</keyword>
<keyword evidence="12" id="KW-1185">Reference proteome</keyword>
<feature type="domain" description="Mechanosensitive ion channel transmembrane helices 2/3" evidence="10">
    <location>
        <begin position="145"/>
        <end position="186"/>
    </location>
</feature>
<evidence type="ECO:0000313" key="11">
    <source>
        <dbReference type="EMBL" id="MFC0470606.1"/>
    </source>
</evidence>
<proteinExistence type="inferred from homology"/>
<dbReference type="Gene3D" id="2.30.30.60">
    <property type="match status" value="1"/>
</dbReference>
<evidence type="ECO:0000313" key="12">
    <source>
        <dbReference type="Proteomes" id="UP001589838"/>
    </source>
</evidence>
<comment type="caution">
    <text evidence="11">The sequence shown here is derived from an EMBL/GenBank/DDBJ whole genome shotgun (WGS) entry which is preliminary data.</text>
</comment>
<dbReference type="Proteomes" id="UP001589838">
    <property type="component" value="Unassembled WGS sequence"/>
</dbReference>
<feature type="transmembrane region" description="Helical" evidence="7">
    <location>
        <begin position="138"/>
        <end position="161"/>
    </location>
</feature>
<dbReference type="Pfam" id="PF00924">
    <property type="entry name" value="MS_channel_2nd"/>
    <property type="match status" value="1"/>
</dbReference>
<dbReference type="InterPro" id="IPR049142">
    <property type="entry name" value="MS_channel_1st"/>
</dbReference>
<keyword evidence="4 7" id="KW-0812">Transmembrane</keyword>
<accession>A0ABV6KBB7</accession>
<evidence type="ECO:0000256" key="3">
    <source>
        <dbReference type="ARBA" id="ARBA00022475"/>
    </source>
</evidence>
<feature type="transmembrane region" description="Helical" evidence="7">
    <location>
        <begin position="167"/>
        <end position="185"/>
    </location>
</feature>
<dbReference type="InterPro" id="IPR011014">
    <property type="entry name" value="MscS_channel_TM-2"/>
</dbReference>
<dbReference type="Pfam" id="PF21088">
    <property type="entry name" value="MS_channel_1st"/>
    <property type="match status" value="1"/>
</dbReference>
<dbReference type="Gene3D" id="1.10.287.1260">
    <property type="match status" value="1"/>
</dbReference>
<evidence type="ECO:0000256" key="4">
    <source>
        <dbReference type="ARBA" id="ARBA00022692"/>
    </source>
</evidence>
<dbReference type="InterPro" id="IPR010920">
    <property type="entry name" value="LSM_dom_sf"/>
</dbReference>